<evidence type="ECO:0000313" key="7">
    <source>
        <dbReference type="EMBL" id="KAF1831654.1"/>
    </source>
</evidence>
<dbReference type="FunFam" id="3.40.50.720:FF:000366">
    <property type="entry name" value="Protein FMP52, mitochondrial"/>
    <property type="match status" value="1"/>
</dbReference>
<reference evidence="7" key="1">
    <citation type="submission" date="2020-01" db="EMBL/GenBank/DDBJ databases">
        <authorList>
            <consortium name="DOE Joint Genome Institute"/>
            <person name="Haridas S."/>
            <person name="Albert R."/>
            <person name="Binder M."/>
            <person name="Bloem J."/>
            <person name="Labutti K."/>
            <person name="Salamov A."/>
            <person name="Andreopoulos B."/>
            <person name="Baker S.E."/>
            <person name="Barry K."/>
            <person name="Bills G."/>
            <person name="Bluhm B.H."/>
            <person name="Cannon C."/>
            <person name="Castanera R."/>
            <person name="Culley D.E."/>
            <person name="Daum C."/>
            <person name="Ezra D."/>
            <person name="Gonzalez J.B."/>
            <person name="Henrissat B."/>
            <person name="Kuo A."/>
            <person name="Liang C."/>
            <person name="Lipzen A."/>
            <person name="Lutzoni F."/>
            <person name="Magnuson J."/>
            <person name="Mondo S."/>
            <person name="Nolan M."/>
            <person name="Ohm R."/>
            <person name="Pangilinan J."/>
            <person name="Park H.-J."/>
            <person name="Ramirez L."/>
            <person name="Alfaro M."/>
            <person name="Sun H."/>
            <person name="Tritt A."/>
            <person name="Yoshinaga Y."/>
            <person name="Zwiers L.-H."/>
            <person name="Turgeon B.G."/>
            <person name="Goodwin S.B."/>
            <person name="Spatafora J.W."/>
            <person name="Crous P.W."/>
            <person name="Grigoriev I.V."/>
        </authorList>
    </citation>
    <scope>NUCLEOTIDE SEQUENCE</scope>
    <source>
        <strain evidence="7">P77</strain>
    </source>
</reference>
<accession>A0A6A5KB28</accession>
<keyword evidence="3" id="KW-1000">Mitochondrion outer membrane</keyword>
<protein>
    <submittedName>
        <fullName evidence="7">NAD dependent epimerase/dehydratase family protein-like protein</fullName>
    </submittedName>
</protein>
<keyword evidence="8" id="KW-1185">Reference proteome</keyword>
<keyword evidence="6" id="KW-0472">Membrane</keyword>
<dbReference type="Proteomes" id="UP000800040">
    <property type="component" value="Unassembled WGS sequence"/>
</dbReference>
<dbReference type="GO" id="GO:0051170">
    <property type="term" value="P:import into nucleus"/>
    <property type="evidence" value="ECO:0007669"/>
    <property type="project" value="TreeGrafter"/>
</dbReference>
<dbReference type="GO" id="GO:0005741">
    <property type="term" value="C:mitochondrial outer membrane"/>
    <property type="evidence" value="ECO:0007669"/>
    <property type="project" value="UniProtKB-SubCell"/>
</dbReference>
<evidence type="ECO:0000256" key="6">
    <source>
        <dbReference type="ARBA" id="ARBA00023136"/>
    </source>
</evidence>
<evidence type="ECO:0000256" key="1">
    <source>
        <dbReference type="ARBA" id="ARBA00004450"/>
    </source>
</evidence>
<evidence type="ECO:0000256" key="5">
    <source>
        <dbReference type="ARBA" id="ARBA00023128"/>
    </source>
</evidence>
<proteinExistence type="inferred from homology"/>
<comment type="subcellular location">
    <subcellularLocation>
        <location evidence="1">Mitochondrion outer membrane</location>
        <topology evidence="1">Peripheral membrane protein</topology>
    </subcellularLocation>
</comment>
<keyword evidence="5" id="KW-0496">Mitochondrion</keyword>
<evidence type="ECO:0000256" key="3">
    <source>
        <dbReference type="ARBA" id="ARBA00022787"/>
    </source>
</evidence>
<dbReference type="InterPro" id="IPR014843">
    <property type="entry name" value="Him1/Fmp52"/>
</dbReference>
<dbReference type="AlphaFoldDB" id="A0A6A5KB28"/>
<dbReference type="Gene3D" id="3.40.50.720">
    <property type="entry name" value="NAD(P)-binding Rossmann-like Domain"/>
    <property type="match status" value="1"/>
</dbReference>
<evidence type="ECO:0000256" key="2">
    <source>
        <dbReference type="ARBA" id="ARBA00006617"/>
    </source>
</evidence>
<dbReference type="PANTHER" id="PTHR14097">
    <property type="entry name" value="OXIDOREDUCTASE HTATIP2"/>
    <property type="match status" value="1"/>
</dbReference>
<organism evidence="7 8">
    <name type="scientific">Decorospora gaudefroyi</name>
    <dbReference type="NCBI Taxonomy" id="184978"/>
    <lineage>
        <taxon>Eukaryota</taxon>
        <taxon>Fungi</taxon>
        <taxon>Dikarya</taxon>
        <taxon>Ascomycota</taxon>
        <taxon>Pezizomycotina</taxon>
        <taxon>Dothideomycetes</taxon>
        <taxon>Pleosporomycetidae</taxon>
        <taxon>Pleosporales</taxon>
        <taxon>Pleosporineae</taxon>
        <taxon>Pleosporaceae</taxon>
        <taxon>Decorospora</taxon>
    </lineage>
</organism>
<gene>
    <name evidence="7" type="ORF">BDW02DRAFT_42575</name>
</gene>
<name>A0A6A5KB28_9PLEO</name>
<evidence type="ECO:0000256" key="4">
    <source>
        <dbReference type="ARBA" id="ARBA00022946"/>
    </source>
</evidence>
<dbReference type="PANTHER" id="PTHR14097:SF7">
    <property type="entry name" value="OXIDOREDUCTASE HTATIP2"/>
    <property type="match status" value="1"/>
</dbReference>
<sequence>MATAVLAGSTGLVGSNILSQLLAHPSFTKVYAYTRRELPDNPQDAPKLHPLLSTDSATWPAQFPHAAKPSVLFSGLGTTRAQTGGFDAQRKIDFVLNLSLARAAKDAGVQTYVLVSSSGASASSYFGYNRMKGELEDSVKALGFTHTVILRPGLIVGERGETRAAEAVLRGVAKGLGRVSAGLTEWWAQDAGVIARAAVEAGVRCGQGEREKGVWVMGMAEIVELGRERK</sequence>
<dbReference type="EMBL" id="ML975358">
    <property type="protein sequence ID" value="KAF1831654.1"/>
    <property type="molecule type" value="Genomic_DNA"/>
</dbReference>
<keyword evidence="4" id="KW-0809">Transit peptide</keyword>
<dbReference type="OrthoDB" id="430436at2759"/>
<comment type="similarity">
    <text evidence="2">Belongs to the FMP52 family.</text>
</comment>
<evidence type="ECO:0000313" key="8">
    <source>
        <dbReference type="Proteomes" id="UP000800040"/>
    </source>
</evidence>
<dbReference type="Pfam" id="PF08732">
    <property type="entry name" value="HIM1"/>
    <property type="match status" value="1"/>
</dbReference>
<dbReference type="InterPro" id="IPR036291">
    <property type="entry name" value="NAD(P)-bd_dom_sf"/>
</dbReference>
<dbReference type="SUPFAM" id="SSF51735">
    <property type="entry name" value="NAD(P)-binding Rossmann-fold domains"/>
    <property type="match status" value="1"/>
</dbReference>